<gene>
    <name evidence="6" type="ORF">ACFQ03_10885</name>
</gene>
<name>A0ABW3DAW9_9BACL</name>
<evidence type="ECO:0000256" key="2">
    <source>
        <dbReference type="ARBA" id="ARBA00022793"/>
    </source>
</evidence>
<comment type="caution">
    <text evidence="6">The sequence shown here is derived from an EMBL/GenBank/DDBJ whole genome shotgun (WGS) entry which is preliminary data.</text>
</comment>
<dbReference type="Proteomes" id="UP001597120">
    <property type="component" value="Unassembled WGS sequence"/>
</dbReference>
<keyword evidence="4 6" id="KW-0456">Lyase</keyword>
<sequence>MENKILVTGAAGFLGSHLTAKLLEQGQEVIGLDNLSSGRKSNLEPYLKNPRFTFVERDVCEREVLALPYMDKVKAIFHLASPASPKFYQAQPLETIAVNTLGTYHMLELARRNGAKLLYTSTSEAYGDPEIHPQEEEYRGNVNTWGPRACYDESKRLGEVYCYEYAHRYGVRVKVARIFNTYSAGLRNDDGRVISNFVTQALRGEPITVYGDGSQTRSFCYVDDNIRGLLLMMERDEANGQIINIGNTKEYSILRVAELVKQLTGSDSRITFHPLPCDDPKVRRPVIQKAKRLLGWEPQIDLWEGLQRTIAAYRQQMEEQEGGYYSATNM</sequence>
<dbReference type="Gene3D" id="3.40.50.720">
    <property type="entry name" value="NAD(P)-binding Rossmann-like Domain"/>
    <property type="match status" value="1"/>
</dbReference>
<keyword evidence="3" id="KW-0520">NAD</keyword>
<dbReference type="RefSeq" id="WP_379288097.1">
    <property type="nucleotide sequence ID" value="NZ_JBHTIU010000034.1"/>
</dbReference>
<protein>
    <submittedName>
        <fullName evidence="6">UDP-glucuronic acid decarboxylase family protein</fullName>
        <ecNumber evidence="6">4.1.1.35</ecNumber>
    </submittedName>
</protein>
<dbReference type="EMBL" id="JBHTIU010000034">
    <property type="protein sequence ID" value="MFD0869657.1"/>
    <property type="molecule type" value="Genomic_DNA"/>
</dbReference>
<evidence type="ECO:0000259" key="5">
    <source>
        <dbReference type="Pfam" id="PF01370"/>
    </source>
</evidence>
<accession>A0ABW3DAW9</accession>
<reference evidence="7" key="1">
    <citation type="journal article" date="2019" name="Int. J. Syst. Evol. Microbiol.">
        <title>The Global Catalogue of Microorganisms (GCM) 10K type strain sequencing project: providing services to taxonomists for standard genome sequencing and annotation.</title>
        <authorList>
            <consortium name="The Broad Institute Genomics Platform"/>
            <consortium name="The Broad Institute Genome Sequencing Center for Infectious Disease"/>
            <person name="Wu L."/>
            <person name="Ma J."/>
        </authorList>
    </citation>
    <scope>NUCLEOTIDE SEQUENCE [LARGE SCALE GENOMIC DNA]</scope>
    <source>
        <strain evidence="7">CCUG 57263</strain>
    </source>
</reference>
<dbReference type="EC" id="4.1.1.35" evidence="6"/>
<evidence type="ECO:0000256" key="1">
    <source>
        <dbReference type="ARBA" id="ARBA00001911"/>
    </source>
</evidence>
<dbReference type="InterPro" id="IPR036291">
    <property type="entry name" value="NAD(P)-bd_dom_sf"/>
</dbReference>
<dbReference type="SUPFAM" id="SSF51735">
    <property type="entry name" value="NAD(P)-binding Rossmann-fold domains"/>
    <property type="match status" value="1"/>
</dbReference>
<organism evidence="6 7">
    <name type="scientific">Paenibacillus residui</name>
    <dbReference type="NCBI Taxonomy" id="629724"/>
    <lineage>
        <taxon>Bacteria</taxon>
        <taxon>Bacillati</taxon>
        <taxon>Bacillota</taxon>
        <taxon>Bacilli</taxon>
        <taxon>Bacillales</taxon>
        <taxon>Paenibacillaceae</taxon>
        <taxon>Paenibacillus</taxon>
    </lineage>
</organism>
<evidence type="ECO:0000313" key="6">
    <source>
        <dbReference type="EMBL" id="MFD0869657.1"/>
    </source>
</evidence>
<keyword evidence="2" id="KW-0210">Decarboxylase</keyword>
<keyword evidence="7" id="KW-1185">Reference proteome</keyword>
<proteinExistence type="predicted"/>
<dbReference type="InterPro" id="IPR001509">
    <property type="entry name" value="Epimerase_deHydtase"/>
</dbReference>
<dbReference type="PANTHER" id="PTHR43078">
    <property type="entry name" value="UDP-GLUCURONIC ACID DECARBOXYLASE-RELATED"/>
    <property type="match status" value="1"/>
</dbReference>
<evidence type="ECO:0000256" key="3">
    <source>
        <dbReference type="ARBA" id="ARBA00023027"/>
    </source>
</evidence>
<dbReference type="PANTHER" id="PTHR43078:SF6">
    <property type="entry name" value="UDP-GLUCURONIC ACID DECARBOXYLASE 1"/>
    <property type="match status" value="1"/>
</dbReference>
<evidence type="ECO:0000313" key="7">
    <source>
        <dbReference type="Proteomes" id="UP001597120"/>
    </source>
</evidence>
<dbReference type="InterPro" id="IPR044516">
    <property type="entry name" value="UXS-like"/>
</dbReference>
<dbReference type="CDD" id="cd05230">
    <property type="entry name" value="UGD_SDR_e"/>
    <property type="match status" value="1"/>
</dbReference>
<evidence type="ECO:0000256" key="4">
    <source>
        <dbReference type="ARBA" id="ARBA00023239"/>
    </source>
</evidence>
<comment type="cofactor">
    <cofactor evidence="1">
        <name>NAD(+)</name>
        <dbReference type="ChEBI" id="CHEBI:57540"/>
    </cofactor>
</comment>
<dbReference type="Pfam" id="PF01370">
    <property type="entry name" value="Epimerase"/>
    <property type="match status" value="1"/>
</dbReference>
<feature type="domain" description="NAD-dependent epimerase/dehydratase" evidence="5">
    <location>
        <begin position="5"/>
        <end position="246"/>
    </location>
</feature>
<dbReference type="GO" id="GO:0048040">
    <property type="term" value="F:UDP-glucuronate decarboxylase activity"/>
    <property type="evidence" value="ECO:0007669"/>
    <property type="project" value="UniProtKB-EC"/>
</dbReference>